<keyword evidence="3" id="KW-1185">Reference proteome</keyword>
<dbReference type="InterPro" id="IPR012667">
    <property type="entry name" value="CbtB_put"/>
</dbReference>
<comment type="caution">
    <text evidence="2">The sequence shown here is derived from an EMBL/GenBank/DDBJ whole genome shotgun (WGS) entry which is preliminary data.</text>
</comment>
<dbReference type="Pfam" id="PF09489">
    <property type="entry name" value="CbtB"/>
    <property type="match status" value="1"/>
</dbReference>
<evidence type="ECO:0000313" key="2">
    <source>
        <dbReference type="EMBL" id="TBN42451.1"/>
    </source>
</evidence>
<evidence type="ECO:0000256" key="1">
    <source>
        <dbReference type="SAM" id="Phobius"/>
    </source>
</evidence>
<keyword evidence="1" id="KW-0812">Transmembrane</keyword>
<accession>A0A4Q9G326</accession>
<dbReference type="EMBL" id="SISK01000002">
    <property type="protein sequence ID" value="TBN42451.1"/>
    <property type="molecule type" value="Genomic_DNA"/>
</dbReference>
<sequence length="62" mass="6125">MAARTAEAGASTTVSAAPARVAGAILAMAVGLALVLLAGFVQADALHDAAHDMRHATGFPCH</sequence>
<gene>
    <name evidence="2" type="ORF">EYE42_03215</name>
</gene>
<keyword evidence="1" id="KW-1133">Transmembrane helix</keyword>
<name>A0A4Q9G326_9RHOB</name>
<keyword evidence="1" id="KW-0472">Membrane</keyword>
<protein>
    <submittedName>
        <fullName evidence="2">CbtB-domain containing protein</fullName>
    </submittedName>
</protein>
<dbReference type="NCBIfam" id="TIGR02459">
    <property type="entry name" value="CbtB"/>
    <property type="match status" value="1"/>
</dbReference>
<dbReference type="Proteomes" id="UP000293520">
    <property type="component" value="Unassembled WGS sequence"/>
</dbReference>
<reference evidence="2 3" key="1">
    <citation type="submission" date="2019-02" db="EMBL/GenBank/DDBJ databases">
        <title>Paracoccus subflavus sp. nov., isolated from marine sediment of the Pacific Ocean.</title>
        <authorList>
            <person name="Zhang G."/>
        </authorList>
    </citation>
    <scope>NUCLEOTIDE SEQUENCE [LARGE SCALE GENOMIC DNA]</scope>
    <source>
        <strain evidence="2 3">GY0581</strain>
    </source>
</reference>
<dbReference type="AlphaFoldDB" id="A0A4Q9G326"/>
<evidence type="ECO:0000313" key="3">
    <source>
        <dbReference type="Proteomes" id="UP000293520"/>
    </source>
</evidence>
<organism evidence="2 3">
    <name type="scientific">Paracoccus subflavus</name>
    <dbReference type="NCBI Taxonomy" id="2528244"/>
    <lineage>
        <taxon>Bacteria</taxon>
        <taxon>Pseudomonadati</taxon>
        <taxon>Pseudomonadota</taxon>
        <taxon>Alphaproteobacteria</taxon>
        <taxon>Rhodobacterales</taxon>
        <taxon>Paracoccaceae</taxon>
        <taxon>Paracoccus</taxon>
    </lineage>
</organism>
<dbReference type="RefSeq" id="WP_130989881.1">
    <property type="nucleotide sequence ID" value="NZ_SISK01000002.1"/>
</dbReference>
<proteinExistence type="predicted"/>
<feature type="transmembrane region" description="Helical" evidence="1">
    <location>
        <begin position="21"/>
        <end position="41"/>
    </location>
</feature>